<evidence type="ECO:0000256" key="9">
    <source>
        <dbReference type="ARBA" id="ARBA00023098"/>
    </source>
</evidence>
<keyword evidence="6 11" id="KW-0812">Transmembrane</keyword>
<dbReference type="EMBL" id="JAUYZK010000010">
    <property type="protein sequence ID" value="MDP2539471.1"/>
    <property type="molecule type" value="Genomic_DNA"/>
</dbReference>
<keyword evidence="2" id="KW-1003">Cell membrane</keyword>
<feature type="transmembrane region" description="Helical" evidence="11">
    <location>
        <begin position="46"/>
        <end position="66"/>
    </location>
</feature>
<evidence type="ECO:0000256" key="2">
    <source>
        <dbReference type="ARBA" id="ARBA00022475"/>
    </source>
</evidence>
<reference evidence="14 16" key="1">
    <citation type="submission" date="2023-07" db="EMBL/GenBank/DDBJ databases">
        <title>Unpublished Manusciprt.</title>
        <authorList>
            <person name="Aydin F."/>
            <person name="Tarhane S."/>
            <person name="Saticioglu I.B."/>
            <person name="Karakaya E."/>
            <person name="Abay S."/>
            <person name="Guran O."/>
            <person name="Bozkurt E."/>
            <person name="Uzum N."/>
            <person name="Olgun K."/>
            <person name="Jablonski D."/>
        </authorList>
    </citation>
    <scope>NUCLEOTIDE SEQUENCE</scope>
    <source>
        <strain evidence="16">faydin-H75</strain>
        <strain evidence="14">Faydin-H76</strain>
    </source>
</reference>
<dbReference type="Proteomes" id="UP001240777">
    <property type="component" value="Unassembled WGS sequence"/>
</dbReference>
<keyword evidence="8 11" id="KW-1133">Transmembrane helix</keyword>
<dbReference type="SUPFAM" id="SSF103481">
    <property type="entry name" value="Multidrug resistance efflux transporter EmrE"/>
    <property type="match status" value="1"/>
</dbReference>
<dbReference type="PANTHER" id="PTHR30561">
    <property type="entry name" value="SMR FAMILY PROTON-DEPENDENT DRUG EFFLUX TRANSPORTER SUGE"/>
    <property type="match status" value="1"/>
</dbReference>
<evidence type="ECO:0000256" key="6">
    <source>
        <dbReference type="ARBA" id="ARBA00022692"/>
    </source>
</evidence>
<evidence type="ECO:0000256" key="3">
    <source>
        <dbReference type="ARBA" id="ARBA00022516"/>
    </source>
</evidence>
<dbReference type="Pfam" id="PF00892">
    <property type="entry name" value="EamA"/>
    <property type="match status" value="1"/>
</dbReference>
<reference evidence="13" key="2">
    <citation type="submission" date="2023-07" db="EMBL/GenBank/DDBJ databases">
        <authorList>
            <person name="Aydin F."/>
            <person name="Tarhane S."/>
            <person name="Saticioglu I.B."/>
            <person name="Karakaya E."/>
            <person name="Abay S."/>
            <person name="Guran O."/>
            <person name="Bozkurt E."/>
            <person name="Uzum N."/>
            <person name="Olgun K."/>
            <person name="Jablonski D."/>
        </authorList>
    </citation>
    <scope>NUCLEOTIDE SEQUENCE</scope>
    <source>
        <strain evidence="13">Faydin-H75</strain>
    </source>
</reference>
<dbReference type="Gene3D" id="1.10.3730.20">
    <property type="match status" value="1"/>
</dbReference>
<evidence type="ECO:0000256" key="5">
    <source>
        <dbReference type="ARBA" id="ARBA00022556"/>
    </source>
</evidence>
<organism evidence="14 15">
    <name type="scientific">Helicobacter cappadocius</name>
    <dbReference type="NCBI Taxonomy" id="3063998"/>
    <lineage>
        <taxon>Bacteria</taxon>
        <taxon>Pseudomonadati</taxon>
        <taxon>Campylobacterota</taxon>
        <taxon>Epsilonproteobacteria</taxon>
        <taxon>Campylobacterales</taxon>
        <taxon>Helicobacteraceae</taxon>
        <taxon>Helicobacter</taxon>
    </lineage>
</organism>
<evidence type="ECO:0000313" key="13">
    <source>
        <dbReference type="EMBL" id="MDO7253543.1"/>
    </source>
</evidence>
<comment type="subcellular location">
    <subcellularLocation>
        <location evidence="1">Cell membrane</location>
        <topology evidence="1">Multi-pass membrane protein</topology>
    </subcellularLocation>
</comment>
<evidence type="ECO:0000313" key="16">
    <source>
        <dbReference type="Proteomes" id="UP001240777"/>
    </source>
</evidence>
<evidence type="ECO:0000313" key="15">
    <source>
        <dbReference type="Proteomes" id="UP001177258"/>
    </source>
</evidence>
<evidence type="ECO:0000256" key="4">
    <source>
        <dbReference type="ARBA" id="ARBA00022519"/>
    </source>
</evidence>
<accession>A0AA90PRA3</accession>
<proteinExistence type="predicted"/>
<evidence type="ECO:0000256" key="7">
    <source>
        <dbReference type="ARBA" id="ARBA00022985"/>
    </source>
</evidence>
<reference evidence="13 15" key="3">
    <citation type="journal article" date="2024" name="Syst. Appl. Microbiol.">
        <title>Helicobacter cappadocius sp. nov., from lizards: The first psychrotrophic Helicobacter species.</title>
        <authorList>
            <person name="Aydin F."/>
            <person name="Tarhane S."/>
            <person name="Karakaya E."/>
            <person name="Abay S."/>
            <person name="Kayman T."/>
            <person name="Guran O."/>
            <person name="Bozkurt E."/>
            <person name="Uzum N."/>
            <person name="Avci A."/>
            <person name="Olgun K."/>
            <person name="Jablonski D."/>
            <person name="Guran C."/>
            <person name="Burcin Saticioglu I."/>
        </authorList>
    </citation>
    <scope>NUCLEOTIDE SEQUENCE [LARGE SCALE GENOMIC DNA]</scope>
    <source>
        <strain evidence="13">Faydin-H75</strain>
        <strain evidence="15">faydin-H76</strain>
    </source>
</reference>
<dbReference type="RefSeq" id="WP_305517386.1">
    <property type="nucleotide sequence ID" value="NZ_JAUPEV010000010.1"/>
</dbReference>
<protein>
    <submittedName>
        <fullName evidence="14">EamA family transporter</fullName>
    </submittedName>
</protein>
<dbReference type="Proteomes" id="UP001177258">
    <property type="component" value="Unassembled WGS sequence"/>
</dbReference>
<keyword evidence="3" id="KW-0444">Lipid biosynthesis</keyword>
<evidence type="ECO:0000256" key="1">
    <source>
        <dbReference type="ARBA" id="ARBA00004651"/>
    </source>
</evidence>
<feature type="transmembrane region" description="Helical" evidence="11">
    <location>
        <begin position="99"/>
        <end position="117"/>
    </location>
</feature>
<evidence type="ECO:0000256" key="8">
    <source>
        <dbReference type="ARBA" id="ARBA00022989"/>
    </source>
</evidence>
<keyword evidence="16" id="KW-1185">Reference proteome</keyword>
<sequence length="120" mass="13247">MIKFIPIILFSVALNAFAQIFIKKGMMSLGSLSVSMDFILRGLGNFYLWMGMLCYAISVLSWMVVLSKVNVSIAYPFLSLGFIFSAIVAYYAFGEPLTLYKIIGIALICAGLFFLTISKG</sequence>
<dbReference type="EMBL" id="JAUPEV010000010">
    <property type="protein sequence ID" value="MDO7253543.1"/>
    <property type="molecule type" value="Genomic_DNA"/>
</dbReference>
<dbReference type="InterPro" id="IPR000390">
    <property type="entry name" value="Small_drug/metabolite_transptr"/>
</dbReference>
<dbReference type="GO" id="GO:0009103">
    <property type="term" value="P:lipopolysaccharide biosynthetic process"/>
    <property type="evidence" value="ECO:0007669"/>
    <property type="project" value="UniProtKB-KW"/>
</dbReference>
<dbReference type="GO" id="GO:0022857">
    <property type="term" value="F:transmembrane transporter activity"/>
    <property type="evidence" value="ECO:0007669"/>
    <property type="project" value="InterPro"/>
</dbReference>
<feature type="transmembrane region" description="Helical" evidence="11">
    <location>
        <begin position="73"/>
        <end position="93"/>
    </location>
</feature>
<evidence type="ECO:0000259" key="12">
    <source>
        <dbReference type="Pfam" id="PF00892"/>
    </source>
</evidence>
<evidence type="ECO:0000313" key="14">
    <source>
        <dbReference type="EMBL" id="MDP2539471.1"/>
    </source>
</evidence>
<keyword evidence="4" id="KW-0997">Cell inner membrane</keyword>
<comment type="caution">
    <text evidence="14">The sequence shown here is derived from an EMBL/GenBank/DDBJ whole genome shotgun (WGS) entry which is preliminary data.</text>
</comment>
<dbReference type="AlphaFoldDB" id="A0AA90PRA3"/>
<evidence type="ECO:0000256" key="10">
    <source>
        <dbReference type="ARBA" id="ARBA00023136"/>
    </source>
</evidence>
<dbReference type="GO" id="GO:0009245">
    <property type="term" value="P:lipid A biosynthetic process"/>
    <property type="evidence" value="ECO:0007669"/>
    <property type="project" value="UniProtKB-KW"/>
</dbReference>
<keyword evidence="10 11" id="KW-0472">Membrane</keyword>
<dbReference type="GO" id="GO:0005886">
    <property type="term" value="C:plasma membrane"/>
    <property type="evidence" value="ECO:0007669"/>
    <property type="project" value="UniProtKB-SubCell"/>
</dbReference>
<keyword evidence="9" id="KW-0443">Lipid metabolism</keyword>
<gene>
    <name evidence="13" type="ORF">Q5I04_06425</name>
    <name evidence="14" type="ORF">Q5I06_06755</name>
</gene>
<dbReference type="InterPro" id="IPR037185">
    <property type="entry name" value="EmrE-like"/>
</dbReference>
<keyword evidence="5" id="KW-0441">Lipid A biosynthesis</keyword>
<evidence type="ECO:0000256" key="11">
    <source>
        <dbReference type="SAM" id="Phobius"/>
    </source>
</evidence>
<dbReference type="PANTHER" id="PTHR30561:SF9">
    <property type="entry name" value="4-AMINO-4-DEOXY-L-ARABINOSE-PHOSPHOUNDECAPRENOL FLIPPASE SUBUNIT ARNF-RELATED"/>
    <property type="match status" value="1"/>
</dbReference>
<keyword evidence="7" id="KW-0448">Lipopolysaccharide biosynthesis</keyword>
<feature type="domain" description="EamA" evidence="12">
    <location>
        <begin position="8"/>
        <end position="116"/>
    </location>
</feature>
<name>A0AA90PRA3_9HELI</name>
<dbReference type="InterPro" id="IPR000620">
    <property type="entry name" value="EamA_dom"/>
</dbReference>